<dbReference type="Proteomes" id="UP000033140">
    <property type="component" value="Unassembled WGS sequence"/>
</dbReference>
<feature type="compositionally biased region" description="Basic and acidic residues" evidence="1">
    <location>
        <begin position="97"/>
        <end position="111"/>
    </location>
</feature>
<feature type="compositionally biased region" description="Basic and acidic residues" evidence="1">
    <location>
        <begin position="437"/>
        <end position="480"/>
    </location>
</feature>
<feature type="compositionally biased region" description="Basic and acidic residues" evidence="1">
    <location>
        <begin position="408"/>
        <end position="423"/>
    </location>
</feature>
<feature type="compositionally biased region" description="Polar residues" evidence="1">
    <location>
        <begin position="394"/>
        <end position="407"/>
    </location>
</feature>
<evidence type="ECO:0000259" key="2">
    <source>
        <dbReference type="SMART" id="SM01083"/>
    </source>
</evidence>
<dbReference type="PANTHER" id="PTHR22093">
    <property type="entry name" value="LEUKOCYTE RECEPTOR CLUSTER LRC MEMBER 1"/>
    <property type="match status" value="1"/>
</dbReference>
<organism evidence="3 4">
    <name type="scientific">Saitoella complicata (strain BCRC 22490 / CBS 7301 / JCM 7358 / NBRC 10748 / NRRL Y-17804)</name>
    <dbReference type="NCBI Taxonomy" id="698492"/>
    <lineage>
        <taxon>Eukaryota</taxon>
        <taxon>Fungi</taxon>
        <taxon>Dikarya</taxon>
        <taxon>Ascomycota</taxon>
        <taxon>Taphrinomycotina</taxon>
        <taxon>Taphrinomycotina incertae sedis</taxon>
        <taxon>Saitoella</taxon>
    </lineage>
</organism>
<feature type="region of interest" description="Disordered" evidence="1">
    <location>
        <begin position="343"/>
        <end position="510"/>
    </location>
</feature>
<feature type="compositionally biased region" description="Polar residues" evidence="1">
    <location>
        <begin position="112"/>
        <end position="128"/>
    </location>
</feature>
<comment type="caution">
    <text evidence="3">The sequence shown here is derived from an EMBL/GenBank/DDBJ whole genome shotgun (WGS) entry which is preliminary data.</text>
</comment>
<dbReference type="EMBL" id="BACD03000001">
    <property type="protein sequence ID" value="GAO45899.1"/>
    <property type="molecule type" value="Genomic_DNA"/>
</dbReference>
<feature type="compositionally biased region" description="Basic and acidic residues" evidence="1">
    <location>
        <begin position="498"/>
        <end position="510"/>
    </location>
</feature>
<feature type="region of interest" description="Disordered" evidence="1">
    <location>
        <begin position="1"/>
        <end position="40"/>
    </location>
</feature>
<evidence type="ECO:0000256" key="1">
    <source>
        <dbReference type="SAM" id="MobiDB-lite"/>
    </source>
</evidence>
<feature type="region of interest" description="Disordered" evidence="1">
    <location>
        <begin position="290"/>
        <end position="312"/>
    </location>
</feature>
<dbReference type="STRING" id="698492.A0A0E9N7U9"/>
<feature type="region of interest" description="Disordered" evidence="1">
    <location>
        <begin position="97"/>
        <end position="130"/>
    </location>
</feature>
<sequence>MFAPSQYANFWPASPSPAHSYGCTAPVPRPQKRSFDVDEHDRERVLASKRLRQDNEYTCMLPISGGTYSSTNSAVSHGVHVPGPGTGADDSRRVWRQPEHCGSKPSTDDCNWRQSPSSYPGTASSTRPTLYDLSTGEELNLSVIDKYENDTVNFGNDESNYPRPAHPKLLEYCSQDDQAEAKAQKYESTVSPVGLLRQTLMAPVEDWMSRVRDAENETEKKGKELIVYSSNSRFTEVDEEGDVLQVYVTPAKHRPLCSVHVLPDSSAMPLNILKHKSWNVYNTSNVERVRRDEDAARRKEEEEEMRMQDADREQRLNILHARAAESRNRDETLLYQGDIYHGARAPNRSHHDCESLNTSRNFLNPEESNQRPSSRTRQQQRDHAGKERERIPWYTTSNSLSQPNQTDGEARRRDRDEEAKLMDDPLLDIQRHLRKKREVESRERPGKHEPDTQSRRSDRERRRRNKSTERHRRDSRDRSRFRSRSPNGNSKSSVSQIHIDKKEARYRYRK</sequence>
<reference evidence="3 4" key="1">
    <citation type="journal article" date="2011" name="J. Gen. Appl. Microbiol.">
        <title>Draft genome sequencing of the enigmatic yeast Saitoella complicata.</title>
        <authorList>
            <person name="Nishida H."/>
            <person name="Hamamoto M."/>
            <person name="Sugiyama J."/>
        </authorList>
    </citation>
    <scope>NUCLEOTIDE SEQUENCE [LARGE SCALE GENOMIC DNA]</scope>
    <source>
        <strain evidence="3 4">NRRL Y-17804</strain>
    </source>
</reference>
<protein>
    <recommendedName>
        <fullName evidence="2">CBF1-interacting co-repressor CIR N-terminal domain-containing protein</fullName>
    </recommendedName>
</protein>
<keyword evidence="4" id="KW-1185">Reference proteome</keyword>
<evidence type="ECO:0000313" key="3">
    <source>
        <dbReference type="EMBL" id="GAO45899.1"/>
    </source>
</evidence>
<dbReference type="InterPro" id="IPR039875">
    <property type="entry name" value="LENG1-like"/>
</dbReference>
<feature type="compositionally biased region" description="Polar residues" evidence="1">
    <location>
        <begin position="486"/>
        <end position="496"/>
    </location>
</feature>
<reference evidence="3 4" key="2">
    <citation type="journal article" date="2014" name="J. Gen. Appl. Microbiol.">
        <title>The early diverging ascomycetous budding yeast Saitoella complicata has three histone deacetylases belonging to the Clr6, Hos2, and Rpd3 lineages.</title>
        <authorList>
            <person name="Nishida H."/>
            <person name="Matsumoto T."/>
            <person name="Kondo S."/>
            <person name="Hamamoto M."/>
            <person name="Yoshikawa H."/>
        </authorList>
    </citation>
    <scope>NUCLEOTIDE SEQUENCE [LARGE SCALE GENOMIC DNA]</scope>
    <source>
        <strain evidence="3 4">NRRL Y-17804</strain>
    </source>
</reference>
<dbReference type="SMART" id="SM01083">
    <property type="entry name" value="Cir_N"/>
    <property type="match status" value="1"/>
</dbReference>
<feature type="compositionally biased region" description="Basic and acidic residues" evidence="1">
    <location>
        <begin position="379"/>
        <end position="391"/>
    </location>
</feature>
<gene>
    <name evidence="3" type="ORF">G7K_0145-t1</name>
</gene>
<reference evidence="3 4" key="3">
    <citation type="journal article" date="2015" name="Genome Announc.">
        <title>Draft Genome Sequence of the Archiascomycetous Yeast Saitoella complicata.</title>
        <authorList>
            <person name="Yamauchi K."/>
            <person name="Kondo S."/>
            <person name="Hamamoto M."/>
            <person name="Takahashi Y."/>
            <person name="Ogura Y."/>
            <person name="Hayashi T."/>
            <person name="Nishida H."/>
        </authorList>
    </citation>
    <scope>NUCLEOTIDE SEQUENCE [LARGE SCALE GENOMIC DNA]</scope>
    <source>
        <strain evidence="3 4">NRRL Y-17804</strain>
    </source>
</reference>
<dbReference type="AlphaFoldDB" id="A0A0E9N7U9"/>
<name>A0A0E9N7U9_SAICN</name>
<accession>A0A0E9N7U9</accession>
<feature type="domain" description="CBF1-interacting co-repressor CIR N-terminal" evidence="2">
    <location>
        <begin position="277"/>
        <end position="313"/>
    </location>
</feature>
<dbReference type="PANTHER" id="PTHR22093:SF0">
    <property type="entry name" value="LEUKOCYTE RECEPTOR CLUSTER MEMBER 1"/>
    <property type="match status" value="1"/>
</dbReference>
<dbReference type="InterPro" id="IPR019339">
    <property type="entry name" value="CIR_N_dom"/>
</dbReference>
<evidence type="ECO:0000313" key="4">
    <source>
        <dbReference type="Proteomes" id="UP000033140"/>
    </source>
</evidence>
<proteinExistence type="predicted"/>